<dbReference type="PANTHER" id="PTHR37984">
    <property type="entry name" value="PROTEIN CBG26694"/>
    <property type="match status" value="1"/>
</dbReference>
<protein>
    <submittedName>
        <fullName evidence="1">Uncharacterized protein</fullName>
    </submittedName>
</protein>
<dbReference type="PANTHER" id="PTHR37984:SF5">
    <property type="entry name" value="PROTEIN NYNRIN-LIKE"/>
    <property type="match status" value="1"/>
</dbReference>
<name>A0AAW2S6N3_SESRA</name>
<dbReference type="AlphaFoldDB" id="A0AAW2S6N3"/>
<reference evidence="1" key="1">
    <citation type="submission" date="2020-06" db="EMBL/GenBank/DDBJ databases">
        <authorList>
            <person name="Li T."/>
            <person name="Hu X."/>
            <person name="Zhang T."/>
            <person name="Song X."/>
            <person name="Zhang H."/>
            <person name="Dai N."/>
            <person name="Sheng W."/>
            <person name="Hou X."/>
            <person name="Wei L."/>
        </authorList>
    </citation>
    <scope>NUCLEOTIDE SEQUENCE</scope>
    <source>
        <strain evidence="1">G02</strain>
        <tissue evidence="1">Leaf</tissue>
    </source>
</reference>
<dbReference type="Gene3D" id="3.30.70.270">
    <property type="match status" value="2"/>
</dbReference>
<organism evidence="1">
    <name type="scientific">Sesamum radiatum</name>
    <name type="common">Black benniseed</name>
    <dbReference type="NCBI Taxonomy" id="300843"/>
    <lineage>
        <taxon>Eukaryota</taxon>
        <taxon>Viridiplantae</taxon>
        <taxon>Streptophyta</taxon>
        <taxon>Embryophyta</taxon>
        <taxon>Tracheophyta</taxon>
        <taxon>Spermatophyta</taxon>
        <taxon>Magnoliopsida</taxon>
        <taxon>eudicotyledons</taxon>
        <taxon>Gunneridae</taxon>
        <taxon>Pentapetalae</taxon>
        <taxon>asterids</taxon>
        <taxon>lamiids</taxon>
        <taxon>Lamiales</taxon>
        <taxon>Pedaliaceae</taxon>
        <taxon>Sesamum</taxon>
    </lineage>
</organism>
<sequence length="140" mass="16248">MLVKNKEAKDHITDLEDTFSILRNYRLKLNPGKCAFGVQGERFFGFMVTQRRIEANPLKIKAILEMKAPTNANEVQRLIGRIVALNCFITKATEKSLLFFKVLRKAKKFEWDTSFKQELEELKKYLMELSLLVNQSSGFV</sequence>
<dbReference type="InterPro" id="IPR043502">
    <property type="entry name" value="DNA/RNA_pol_sf"/>
</dbReference>
<dbReference type="InterPro" id="IPR050951">
    <property type="entry name" value="Retrovirus_Pol_polyprotein"/>
</dbReference>
<reference evidence="1" key="2">
    <citation type="journal article" date="2024" name="Plant">
        <title>Genomic evolution and insights into agronomic trait innovations of Sesamum species.</title>
        <authorList>
            <person name="Miao H."/>
            <person name="Wang L."/>
            <person name="Qu L."/>
            <person name="Liu H."/>
            <person name="Sun Y."/>
            <person name="Le M."/>
            <person name="Wang Q."/>
            <person name="Wei S."/>
            <person name="Zheng Y."/>
            <person name="Lin W."/>
            <person name="Duan Y."/>
            <person name="Cao H."/>
            <person name="Xiong S."/>
            <person name="Wang X."/>
            <person name="Wei L."/>
            <person name="Li C."/>
            <person name="Ma Q."/>
            <person name="Ju M."/>
            <person name="Zhao R."/>
            <person name="Li G."/>
            <person name="Mu C."/>
            <person name="Tian Q."/>
            <person name="Mei H."/>
            <person name="Zhang T."/>
            <person name="Gao T."/>
            <person name="Zhang H."/>
        </authorList>
    </citation>
    <scope>NUCLEOTIDE SEQUENCE</scope>
    <source>
        <strain evidence="1">G02</strain>
    </source>
</reference>
<dbReference type="InterPro" id="IPR043128">
    <property type="entry name" value="Rev_trsase/Diguanyl_cyclase"/>
</dbReference>
<gene>
    <name evidence="1" type="ORF">Sradi_2660200</name>
</gene>
<evidence type="ECO:0000313" key="1">
    <source>
        <dbReference type="EMBL" id="KAL0387784.1"/>
    </source>
</evidence>
<dbReference type="EMBL" id="JACGWJ010000011">
    <property type="protein sequence ID" value="KAL0387784.1"/>
    <property type="molecule type" value="Genomic_DNA"/>
</dbReference>
<accession>A0AAW2S6N3</accession>
<proteinExistence type="predicted"/>
<dbReference type="SUPFAM" id="SSF56672">
    <property type="entry name" value="DNA/RNA polymerases"/>
    <property type="match status" value="1"/>
</dbReference>
<comment type="caution">
    <text evidence="1">The sequence shown here is derived from an EMBL/GenBank/DDBJ whole genome shotgun (WGS) entry which is preliminary data.</text>
</comment>